<dbReference type="EMBL" id="JAAGAX010000006">
    <property type="protein sequence ID" value="KAF2309848.1"/>
    <property type="molecule type" value="Genomic_DNA"/>
</dbReference>
<reference evidence="1 2" key="1">
    <citation type="journal article" date="2020" name="Mol. Plant">
        <title>The Chromosome-Based Rubber Tree Genome Provides New Insights into Spurge Genome Evolution and Rubber Biosynthesis.</title>
        <authorList>
            <person name="Liu J."/>
            <person name="Shi C."/>
            <person name="Shi C.C."/>
            <person name="Li W."/>
            <person name="Zhang Q.J."/>
            <person name="Zhang Y."/>
            <person name="Li K."/>
            <person name="Lu H.F."/>
            <person name="Shi C."/>
            <person name="Zhu S.T."/>
            <person name="Xiao Z.Y."/>
            <person name="Nan H."/>
            <person name="Yue Y."/>
            <person name="Zhu X.G."/>
            <person name="Wu Y."/>
            <person name="Hong X.N."/>
            <person name="Fan G.Y."/>
            <person name="Tong Y."/>
            <person name="Zhang D."/>
            <person name="Mao C.L."/>
            <person name="Liu Y.L."/>
            <person name="Hao S.J."/>
            <person name="Liu W.Q."/>
            <person name="Lv M.Q."/>
            <person name="Zhang H.B."/>
            <person name="Liu Y."/>
            <person name="Hu-Tang G.R."/>
            <person name="Wang J.P."/>
            <person name="Wang J.H."/>
            <person name="Sun Y.H."/>
            <person name="Ni S.B."/>
            <person name="Chen W.B."/>
            <person name="Zhang X.C."/>
            <person name="Jiao Y.N."/>
            <person name="Eichler E.E."/>
            <person name="Li G.H."/>
            <person name="Liu X."/>
            <person name="Gao L.Z."/>
        </authorList>
    </citation>
    <scope>NUCLEOTIDE SEQUENCE [LARGE SCALE GENOMIC DNA]</scope>
    <source>
        <strain evidence="2">cv. GT1</strain>
        <tissue evidence="1">Leaf</tissue>
    </source>
</reference>
<organism evidence="1 2">
    <name type="scientific">Hevea brasiliensis</name>
    <name type="common">Para rubber tree</name>
    <name type="synonym">Siphonia brasiliensis</name>
    <dbReference type="NCBI Taxonomy" id="3981"/>
    <lineage>
        <taxon>Eukaryota</taxon>
        <taxon>Viridiplantae</taxon>
        <taxon>Streptophyta</taxon>
        <taxon>Embryophyta</taxon>
        <taxon>Tracheophyta</taxon>
        <taxon>Spermatophyta</taxon>
        <taxon>Magnoliopsida</taxon>
        <taxon>eudicotyledons</taxon>
        <taxon>Gunneridae</taxon>
        <taxon>Pentapetalae</taxon>
        <taxon>rosids</taxon>
        <taxon>fabids</taxon>
        <taxon>Malpighiales</taxon>
        <taxon>Euphorbiaceae</taxon>
        <taxon>Crotonoideae</taxon>
        <taxon>Micrandreae</taxon>
        <taxon>Hevea</taxon>
    </lineage>
</organism>
<accession>A0A6A6MBH3</accession>
<evidence type="ECO:0008006" key="3">
    <source>
        <dbReference type="Google" id="ProtNLM"/>
    </source>
</evidence>
<evidence type="ECO:0000313" key="1">
    <source>
        <dbReference type="EMBL" id="KAF2309848.1"/>
    </source>
</evidence>
<evidence type="ECO:0000313" key="2">
    <source>
        <dbReference type="Proteomes" id="UP000467840"/>
    </source>
</evidence>
<gene>
    <name evidence="1" type="ORF">GH714_005364</name>
</gene>
<dbReference type="AlphaFoldDB" id="A0A6A6MBH3"/>
<dbReference type="Proteomes" id="UP000467840">
    <property type="component" value="Chromosome 14"/>
</dbReference>
<comment type="caution">
    <text evidence="1">The sequence shown here is derived from an EMBL/GenBank/DDBJ whole genome shotgun (WGS) entry which is preliminary data.</text>
</comment>
<name>A0A6A6MBH3_HEVBR</name>
<proteinExistence type="predicted"/>
<protein>
    <recommendedName>
        <fullName evidence="3">Retrotransposon gag domain-containing protein</fullName>
    </recommendedName>
</protein>
<keyword evidence="2" id="KW-1185">Reference proteome</keyword>
<sequence>MEDDICDDEEMDFMYVAGQGQGKGSQNFQQHYRRDDEFKLNMDIPTFSGDLDIEGFVDWLIEVDHFFEYAEILEERKGYKSVNEYTAEFLRLVARNHLFESDNQQAT</sequence>